<dbReference type="Pfam" id="PF00149">
    <property type="entry name" value="Metallophos"/>
    <property type="match status" value="1"/>
</dbReference>
<dbReference type="PANTHER" id="PTHR42850:SF4">
    <property type="entry name" value="ZINC-DEPENDENT ENDOPOLYPHOSPHATASE"/>
    <property type="match status" value="1"/>
</dbReference>
<dbReference type="STRING" id="89187.ISM_07360"/>
<dbReference type="InterPro" id="IPR050126">
    <property type="entry name" value="Ap4A_hydrolase"/>
</dbReference>
<dbReference type="InterPro" id="IPR004843">
    <property type="entry name" value="Calcineurin-like_PHP"/>
</dbReference>
<dbReference type="GO" id="GO:0008803">
    <property type="term" value="F:bis(5'-nucleosyl)-tetraphosphatase (symmetrical) activity"/>
    <property type="evidence" value="ECO:0007669"/>
    <property type="project" value="TreeGrafter"/>
</dbReference>
<feature type="domain" description="Calcineurin-like phosphoesterase" evidence="1">
    <location>
        <begin position="38"/>
        <end position="226"/>
    </location>
</feature>
<dbReference type="AlphaFoldDB" id="A3SL64"/>
<dbReference type="InterPro" id="IPR029052">
    <property type="entry name" value="Metallo-depent_PP-like"/>
</dbReference>
<dbReference type="EMBL" id="AALY01000001">
    <property type="protein sequence ID" value="EAP78095.1"/>
    <property type="molecule type" value="Genomic_DNA"/>
</dbReference>
<gene>
    <name evidence="2" type="ORF">ISM_07360</name>
</gene>
<dbReference type="Gene3D" id="3.60.21.10">
    <property type="match status" value="1"/>
</dbReference>
<dbReference type="GO" id="GO:0005737">
    <property type="term" value="C:cytoplasm"/>
    <property type="evidence" value="ECO:0007669"/>
    <property type="project" value="TreeGrafter"/>
</dbReference>
<dbReference type="SUPFAM" id="SSF56300">
    <property type="entry name" value="Metallo-dependent phosphatases"/>
    <property type="match status" value="1"/>
</dbReference>
<sequence length="264" mass="28710">MVLKRLKSLVSGRSAPSRPQGRVAPEPRVETRLAPERPFVAIGDIHGCFDLMQRHYTTVRAELGEAIEVVFLGDYADRGPQSAQVLEQLFAWQSASPDTVICLMGNHEKMLLEFIDDPAGKGLRWLVNGGRETLASYGITLPPGQVTADDAADAADAFEAALPDGLEAWLRDLPLIWSNGNIHCVHAAMDPSKPPEAQNRRTLLWGHRDFLTTPRADGQTVVHGHTIMAEPTLGDTRISIDTGAYHSGRLTAALISPGSCEFSL</sequence>
<dbReference type="GO" id="GO:0110154">
    <property type="term" value="P:RNA decapping"/>
    <property type="evidence" value="ECO:0007669"/>
    <property type="project" value="TreeGrafter"/>
</dbReference>
<comment type="caution">
    <text evidence="2">The sequence shown here is derived from an EMBL/GenBank/DDBJ whole genome shotgun (WGS) entry which is preliminary data.</text>
</comment>
<reference evidence="2 3" key="1">
    <citation type="submission" date="2005-12" db="EMBL/GenBank/DDBJ databases">
        <authorList>
            <person name="Moran M.A."/>
            <person name="Ferriera S."/>
            <person name="Johnson J."/>
            <person name="Kravitz S."/>
            <person name="Halpern A."/>
            <person name="Remington K."/>
            <person name="Beeson K."/>
            <person name="Tran B."/>
            <person name="Rogers Y.-H."/>
            <person name="Friedman R."/>
            <person name="Venter J.C."/>
        </authorList>
    </citation>
    <scope>NUCLEOTIDE SEQUENCE [LARGE SCALE GENOMIC DNA]</scope>
    <source>
        <strain evidence="3">ATCC BAA-591 / DSM 15170 / ISM</strain>
    </source>
</reference>
<dbReference type="PANTHER" id="PTHR42850">
    <property type="entry name" value="METALLOPHOSPHOESTERASE"/>
    <property type="match status" value="1"/>
</dbReference>
<evidence type="ECO:0000259" key="1">
    <source>
        <dbReference type="Pfam" id="PF00149"/>
    </source>
</evidence>
<evidence type="ECO:0000313" key="3">
    <source>
        <dbReference type="Proteomes" id="UP000005954"/>
    </source>
</evidence>
<accession>A3SL64</accession>
<dbReference type="GO" id="GO:0016791">
    <property type="term" value="F:phosphatase activity"/>
    <property type="evidence" value="ECO:0007669"/>
    <property type="project" value="TreeGrafter"/>
</dbReference>
<organism evidence="2 3">
    <name type="scientific">Roseovarius nubinhibens (strain ATCC BAA-591 / DSM 15170 / ISM)</name>
    <dbReference type="NCBI Taxonomy" id="89187"/>
    <lineage>
        <taxon>Bacteria</taxon>
        <taxon>Pseudomonadati</taxon>
        <taxon>Pseudomonadota</taxon>
        <taxon>Alphaproteobacteria</taxon>
        <taxon>Rhodobacterales</taxon>
        <taxon>Roseobacteraceae</taxon>
        <taxon>Roseovarius</taxon>
    </lineage>
</organism>
<protein>
    <submittedName>
        <fullName evidence="2">Serine/threonine protein phosphatase</fullName>
    </submittedName>
</protein>
<proteinExistence type="predicted"/>
<dbReference type="CDD" id="cd00144">
    <property type="entry name" value="MPP_PPP_family"/>
    <property type="match status" value="1"/>
</dbReference>
<evidence type="ECO:0000313" key="2">
    <source>
        <dbReference type="EMBL" id="EAP78095.1"/>
    </source>
</evidence>
<dbReference type="RefSeq" id="WP_009813495.1">
    <property type="nucleotide sequence ID" value="NZ_CH724156.1"/>
</dbReference>
<dbReference type="Proteomes" id="UP000005954">
    <property type="component" value="Unassembled WGS sequence"/>
</dbReference>
<dbReference type="eggNOG" id="COG0639">
    <property type="taxonomic scope" value="Bacteria"/>
</dbReference>
<dbReference type="HOGENOM" id="CLU_023125_4_1_5"/>
<keyword evidence="3" id="KW-1185">Reference proteome</keyword>
<dbReference type="OrthoDB" id="9807890at2"/>
<name>A3SL64_ROSNI</name>